<sequence>MPLDNSPLAPTDFDFIIGDWAVKHQRLKERLNDSDEWEEFNGLTCTTKTLGGFGNLEDNLIEYPSGDSRAIAIRSYNSNTKQWSIWWLDGRDPSTLGIPVVGAFQDGIGTFLASDTLEGTPIVVRFIWDATPLDPTWEQAFSLDQGSTWETNWRMTFTRSRD</sequence>
<reference evidence="1" key="1">
    <citation type="submission" date="2022-08" db="EMBL/GenBank/DDBJ databases">
        <authorList>
            <person name="Deng Y."/>
            <person name="Han X.-F."/>
            <person name="Zhang Y.-Q."/>
        </authorList>
    </citation>
    <scope>NUCLEOTIDE SEQUENCE</scope>
    <source>
        <strain evidence="1">CPCC 205763</strain>
    </source>
</reference>
<accession>A0ABT2GQ00</accession>
<dbReference type="RefSeq" id="WP_259506097.1">
    <property type="nucleotide sequence ID" value="NZ_JANLCM010000001.1"/>
</dbReference>
<gene>
    <name evidence="1" type="ORF">N1027_05870</name>
</gene>
<keyword evidence="2" id="KW-1185">Reference proteome</keyword>
<evidence type="ECO:0008006" key="3">
    <source>
        <dbReference type="Google" id="ProtNLM"/>
    </source>
</evidence>
<name>A0ABT2GQ00_9MICO</name>
<proteinExistence type="predicted"/>
<evidence type="ECO:0000313" key="1">
    <source>
        <dbReference type="EMBL" id="MCS5717662.1"/>
    </source>
</evidence>
<evidence type="ECO:0000313" key="2">
    <source>
        <dbReference type="Proteomes" id="UP001165584"/>
    </source>
</evidence>
<dbReference type="EMBL" id="JANLCM010000001">
    <property type="protein sequence ID" value="MCS5717662.1"/>
    <property type="molecule type" value="Genomic_DNA"/>
</dbReference>
<protein>
    <recommendedName>
        <fullName evidence="3">DUF1579 domain-containing protein</fullName>
    </recommendedName>
</protein>
<dbReference type="Proteomes" id="UP001165584">
    <property type="component" value="Unassembled WGS sequence"/>
</dbReference>
<organism evidence="1 2">
    <name type="scientific">Herbiconiux aconitum</name>
    <dbReference type="NCBI Taxonomy" id="2970913"/>
    <lineage>
        <taxon>Bacteria</taxon>
        <taxon>Bacillati</taxon>
        <taxon>Actinomycetota</taxon>
        <taxon>Actinomycetes</taxon>
        <taxon>Micrococcales</taxon>
        <taxon>Microbacteriaceae</taxon>
        <taxon>Herbiconiux</taxon>
    </lineage>
</organism>
<comment type="caution">
    <text evidence="1">The sequence shown here is derived from an EMBL/GenBank/DDBJ whole genome shotgun (WGS) entry which is preliminary data.</text>
</comment>